<feature type="compositionally biased region" description="Basic and acidic residues" evidence="1">
    <location>
        <begin position="300"/>
        <end position="325"/>
    </location>
</feature>
<feature type="region of interest" description="Disordered" evidence="1">
    <location>
        <begin position="118"/>
        <end position="166"/>
    </location>
</feature>
<keyword evidence="2" id="KW-0812">Transmembrane</keyword>
<name>A0AAF3F069_9BILA</name>
<feature type="transmembrane region" description="Helical" evidence="2">
    <location>
        <begin position="357"/>
        <end position="376"/>
    </location>
</feature>
<protein>
    <submittedName>
        <fullName evidence="5 6">Uncharacterized protein</fullName>
    </submittedName>
</protein>
<dbReference type="WBParaSite" id="MBELARI_LOCUS19135">
    <property type="protein sequence ID" value="MBELARI_LOCUS19135"/>
    <property type="gene ID" value="MBELARI_LOCUS19135"/>
</dbReference>
<dbReference type="WBParaSite" id="MBELARI_LOCUS1694">
    <property type="protein sequence ID" value="MBELARI_LOCUS1694"/>
    <property type="gene ID" value="MBELARI_LOCUS1694"/>
</dbReference>
<evidence type="ECO:0000256" key="1">
    <source>
        <dbReference type="SAM" id="MobiDB-lite"/>
    </source>
</evidence>
<dbReference type="Proteomes" id="UP000887575">
    <property type="component" value="Unassembled WGS sequence"/>
</dbReference>
<sequence length="420" mass="47991">MKFLAYFLIFGFVSQGFSTKDNVFEQERAKAEFEANLGSIEQKDLSPGKLNHISPTIQNPLKTDILGDIVQKAIQENGLKKIDNQNYEKSDDEDTVEHFLNSLEKDLTDDENLKRVQVEESREEGNDRSLWSDEGDFELPKPWKMKNDKKNKFNDESFDDSSISDEDDDYYDEYPEDDEYWFLPYDPEIELDRDAINQAMILGAAKPAKQQSLVIVHETVNIGKIEVNQVPKTLDMPPLADQGLVIIQPDLTQIQGPRSIEHSTEKAERDVSSSEELKRAEIHAHQKQIQAPRFAGSIPDSRESAAKESRKSAEKKHDKSEEMSIEMEHDLEPINAESTNMADFEYKHRFIHFSKTLSIVDFCIIILTIVLLGYMLSLFCQFIQSLCATGPKHINDSKVAPVMEKPLPAKEIKIDMSETN</sequence>
<accession>A0AAF3F069</accession>
<evidence type="ECO:0000313" key="4">
    <source>
        <dbReference type="Proteomes" id="UP000887575"/>
    </source>
</evidence>
<evidence type="ECO:0000313" key="6">
    <source>
        <dbReference type="WBParaSite" id="MBELARI_LOCUS19135"/>
    </source>
</evidence>
<keyword evidence="3" id="KW-0732">Signal</keyword>
<feature type="signal peptide" evidence="3">
    <location>
        <begin position="1"/>
        <end position="18"/>
    </location>
</feature>
<dbReference type="AlphaFoldDB" id="A0AAF3F069"/>
<feature type="chain" id="PRO_5041894082" evidence="3">
    <location>
        <begin position="19"/>
        <end position="420"/>
    </location>
</feature>
<feature type="compositionally biased region" description="Basic and acidic residues" evidence="1">
    <location>
        <begin position="118"/>
        <end position="131"/>
    </location>
</feature>
<evidence type="ECO:0000313" key="5">
    <source>
        <dbReference type="WBParaSite" id="MBELARI_LOCUS1694"/>
    </source>
</evidence>
<reference evidence="5 6" key="1">
    <citation type="submission" date="2024-02" db="UniProtKB">
        <authorList>
            <consortium name="WormBaseParasite"/>
        </authorList>
    </citation>
    <scope>IDENTIFICATION</scope>
</reference>
<organism evidence="4 6">
    <name type="scientific">Mesorhabditis belari</name>
    <dbReference type="NCBI Taxonomy" id="2138241"/>
    <lineage>
        <taxon>Eukaryota</taxon>
        <taxon>Metazoa</taxon>
        <taxon>Ecdysozoa</taxon>
        <taxon>Nematoda</taxon>
        <taxon>Chromadorea</taxon>
        <taxon>Rhabditida</taxon>
        <taxon>Rhabditina</taxon>
        <taxon>Rhabditomorpha</taxon>
        <taxon>Rhabditoidea</taxon>
        <taxon>Rhabditidae</taxon>
        <taxon>Mesorhabditinae</taxon>
        <taxon>Mesorhabditis</taxon>
    </lineage>
</organism>
<feature type="compositionally biased region" description="Basic and acidic residues" evidence="1">
    <location>
        <begin position="138"/>
        <end position="155"/>
    </location>
</feature>
<feature type="compositionally biased region" description="Acidic residues" evidence="1">
    <location>
        <begin position="156"/>
        <end position="166"/>
    </location>
</feature>
<keyword evidence="4" id="KW-1185">Reference proteome</keyword>
<keyword evidence="2" id="KW-0472">Membrane</keyword>
<keyword evidence="2" id="KW-1133">Transmembrane helix</keyword>
<feature type="compositionally biased region" description="Basic and acidic residues" evidence="1">
    <location>
        <begin position="259"/>
        <end position="284"/>
    </location>
</feature>
<feature type="region of interest" description="Disordered" evidence="1">
    <location>
        <begin position="255"/>
        <end position="325"/>
    </location>
</feature>
<evidence type="ECO:0000256" key="3">
    <source>
        <dbReference type="SAM" id="SignalP"/>
    </source>
</evidence>
<proteinExistence type="predicted"/>
<evidence type="ECO:0000256" key="2">
    <source>
        <dbReference type="SAM" id="Phobius"/>
    </source>
</evidence>